<dbReference type="Proteomes" id="UP000007148">
    <property type="component" value="Unassembled WGS sequence"/>
</dbReference>
<dbReference type="OrthoDB" id="3132900at2759"/>
<dbReference type="InParanoid" id="G4TRZ6"/>
<comment type="caution">
    <text evidence="1">The sequence shown here is derived from an EMBL/GenBank/DDBJ whole genome shotgun (WGS) entry which is preliminary data.</text>
</comment>
<gene>
    <name evidence="1" type="ORF">PIIN_08043</name>
</gene>
<proteinExistence type="predicted"/>
<dbReference type="HOGENOM" id="CLU_717891_0_0_1"/>
<evidence type="ECO:0000313" key="2">
    <source>
        <dbReference type="Proteomes" id="UP000007148"/>
    </source>
</evidence>
<organism evidence="1 2">
    <name type="scientific">Serendipita indica (strain DSM 11827)</name>
    <name type="common">Root endophyte fungus</name>
    <name type="synonym">Piriformospora indica</name>
    <dbReference type="NCBI Taxonomy" id="1109443"/>
    <lineage>
        <taxon>Eukaryota</taxon>
        <taxon>Fungi</taxon>
        <taxon>Dikarya</taxon>
        <taxon>Basidiomycota</taxon>
        <taxon>Agaricomycotina</taxon>
        <taxon>Agaricomycetes</taxon>
        <taxon>Sebacinales</taxon>
        <taxon>Serendipitaceae</taxon>
        <taxon>Serendipita</taxon>
    </lineage>
</organism>
<keyword evidence="2" id="KW-1185">Reference proteome</keyword>
<accession>G4TRZ6</accession>
<sequence>MTILECKGRHQPIIHKRSLYPAWETERLNVFSPGFQPKLHNYDREPWPSRWLTESWDSLVSLIIEPSSLRDPIPLVSRAPNLRLLSCSFHGRYMEEKEVNALLLHPQLERLTHLSLHLGQRQLSVPMVKLTLPSLRFLQLDFKWSLLDPARITQEPELIPWTLPALSTLSLHGYVNERVFSLLEPFLFRHSSTIVNVLCALGSTRQYSILRYFNKLQMYVISTAWVMTSRYEDDIVPSSHQMQYQPLTLLLMDPHLPSHQDVNWLKPAPKSFVEKIISVSRYRVTRVMLDRPWNHIRSDIETRGEFAADFRFKLMVFLTEFQELDVAVVDLHGVEMPRNMENWLDAH</sequence>
<protein>
    <recommendedName>
        <fullName evidence="3">F-box domain-containing protein</fullName>
    </recommendedName>
</protein>
<name>G4TRZ6_SERID</name>
<evidence type="ECO:0008006" key="3">
    <source>
        <dbReference type="Google" id="ProtNLM"/>
    </source>
</evidence>
<reference evidence="1 2" key="1">
    <citation type="journal article" date="2011" name="PLoS Pathog.">
        <title>Endophytic Life Strategies Decoded by Genome and Transcriptome Analyses of the Mutualistic Root Symbiont Piriformospora indica.</title>
        <authorList>
            <person name="Zuccaro A."/>
            <person name="Lahrmann U."/>
            <person name="Guldener U."/>
            <person name="Langen G."/>
            <person name="Pfiffi S."/>
            <person name="Biedenkopf D."/>
            <person name="Wong P."/>
            <person name="Samans B."/>
            <person name="Grimm C."/>
            <person name="Basiewicz M."/>
            <person name="Murat C."/>
            <person name="Martin F."/>
            <person name="Kogel K.H."/>
        </authorList>
    </citation>
    <scope>NUCLEOTIDE SEQUENCE [LARGE SCALE GENOMIC DNA]</scope>
    <source>
        <strain evidence="1 2">DSM 11827</strain>
    </source>
</reference>
<dbReference type="EMBL" id="CAFZ01000278">
    <property type="protein sequence ID" value="CCA74089.1"/>
    <property type="molecule type" value="Genomic_DNA"/>
</dbReference>
<dbReference type="AlphaFoldDB" id="G4TRZ6"/>
<evidence type="ECO:0000313" key="1">
    <source>
        <dbReference type="EMBL" id="CCA74089.1"/>
    </source>
</evidence>